<dbReference type="SUPFAM" id="SSF56954">
    <property type="entry name" value="Outer membrane efflux proteins (OEP)"/>
    <property type="match status" value="1"/>
</dbReference>
<reference evidence="3 4" key="1">
    <citation type="submission" date="2017-08" db="EMBL/GenBank/DDBJ databases">
        <title>Infants hospitalized years apart are colonized by the same room-sourced microbial strains.</title>
        <authorList>
            <person name="Brooks B."/>
            <person name="Olm M.R."/>
            <person name="Firek B.A."/>
            <person name="Baker R."/>
            <person name="Thomas B.C."/>
            <person name="Morowitz M.J."/>
            <person name="Banfield J.F."/>
        </authorList>
    </citation>
    <scope>NUCLEOTIDE SEQUENCE [LARGE SCALE GENOMIC DNA]</scope>
    <source>
        <strain evidence="3">S2_003_000_R2_14</strain>
    </source>
</reference>
<protein>
    <submittedName>
        <fullName evidence="3">TolC family protein</fullName>
    </submittedName>
</protein>
<feature type="region of interest" description="Disordered" evidence="2">
    <location>
        <begin position="400"/>
        <end position="435"/>
    </location>
</feature>
<organism evidence="3 4">
    <name type="scientific">Archangium gephyra</name>
    <dbReference type="NCBI Taxonomy" id="48"/>
    <lineage>
        <taxon>Bacteria</taxon>
        <taxon>Pseudomonadati</taxon>
        <taxon>Myxococcota</taxon>
        <taxon>Myxococcia</taxon>
        <taxon>Myxococcales</taxon>
        <taxon>Cystobacterineae</taxon>
        <taxon>Archangiaceae</taxon>
        <taxon>Archangium</taxon>
    </lineage>
</organism>
<evidence type="ECO:0000313" key="4">
    <source>
        <dbReference type="Proteomes" id="UP000249061"/>
    </source>
</evidence>
<comment type="caution">
    <text evidence="3">The sequence shown here is derived from an EMBL/GenBank/DDBJ whole genome shotgun (WGS) entry which is preliminary data.</text>
</comment>
<dbReference type="Pfam" id="PF02321">
    <property type="entry name" value="OEP"/>
    <property type="match status" value="2"/>
</dbReference>
<dbReference type="Gene3D" id="1.20.1600.10">
    <property type="entry name" value="Outer membrane efflux proteins (OEP)"/>
    <property type="match status" value="1"/>
</dbReference>
<comment type="similarity">
    <text evidence="1">Belongs to the outer membrane factor (OMF) (TC 1.B.17) family.</text>
</comment>
<evidence type="ECO:0000256" key="1">
    <source>
        <dbReference type="ARBA" id="ARBA00007613"/>
    </source>
</evidence>
<dbReference type="Proteomes" id="UP000249061">
    <property type="component" value="Unassembled WGS sequence"/>
</dbReference>
<dbReference type="EMBL" id="QFQP01000043">
    <property type="protein sequence ID" value="PZR05618.1"/>
    <property type="molecule type" value="Genomic_DNA"/>
</dbReference>
<proteinExistence type="inferred from homology"/>
<dbReference type="GO" id="GO:0015562">
    <property type="term" value="F:efflux transmembrane transporter activity"/>
    <property type="evidence" value="ECO:0007669"/>
    <property type="project" value="InterPro"/>
</dbReference>
<gene>
    <name evidence="3" type="ORF">DI536_31700</name>
</gene>
<feature type="compositionally biased region" description="Low complexity" evidence="2">
    <location>
        <begin position="417"/>
        <end position="435"/>
    </location>
</feature>
<sequence>MLSVLVDDAIEARPELAQARAELRAAKERVPQAQSWPDPMIQVGVQNDSFDKWQVGKMETSWLLFMASQTIPFPGKPGLRGDIANVEVTTRRLALERVRLTTIADVRRGYVALQLARARLELISKLSSLLTLAVEVAQTRYESGEGPQSDILRARLELGRLEQQRVVLQADEQLQLEALNRLRGHPLDEKVTTRPLAQLTFPLPSDEGEAARRILEVSPEYLAARAGVNGAQRVRELSQRQYLPDLSVGAGVMVRGSLEPMWTVTLGLPIPVFAGTKQSRAVAEADATIDATSRNVETVEQLLRLRTTQRLSYWRALGKVWQSYQGRLLADAEATATATLTQYRIGKVPFASVLEATSATIALVDASYAVLVDAWKLAIAQDESSLSEVSVSGGAMGSAVPGAGGGGGMSGPRSATPSNMSSGAPGNSASGSTGM</sequence>
<name>A0A2W5U9I3_9BACT</name>
<accession>A0A2W5U9I3</accession>
<dbReference type="InterPro" id="IPR003423">
    <property type="entry name" value="OMP_efflux"/>
</dbReference>
<evidence type="ECO:0000313" key="3">
    <source>
        <dbReference type="EMBL" id="PZR05618.1"/>
    </source>
</evidence>
<dbReference type="InterPro" id="IPR010131">
    <property type="entry name" value="MdtP/NodT-like"/>
</dbReference>
<dbReference type="PANTHER" id="PTHR30203">
    <property type="entry name" value="OUTER MEMBRANE CATION EFFLUX PROTEIN"/>
    <property type="match status" value="1"/>
</dbReference>
<evidence type="ECO:0000256" key="2">
    <source>
        <dbReference type="SAM" id="MobiDB-lite"/>
    </source>
</evidence>
<dbReference type="AlphaFoldDB" id="A0A2W5U9I3"/>
<dbReference type="PANTHER" id="PTHR30203:SF24">
    <property type="entry name" value="BLR4935 PROTEIN"/>
    <property type="match status" value="1"/>
</dbReference>